<reference evidence="3 4" key="1">
    <citation type="journal article" date="2023" name="Nat. Commun.">
        <title>Origin of minicircular mitochondrial genomes in red algae.</title>
        <authorList>
            <person name="Lee Y."/>
            <person name="Cho C.H."/>
            <person name="Lee Y.M."/>
            <person name="Park S.I."/>
            <person name="Yang J.H."/>
            <person name="West J.A."/>
            <person name="Bhattacharya D."/>
            <person name="Yoon H.S."/>
        </authorList>
    </citation>
    <scope>NUCLEOTIDE SEQUENCE [LARGE SCALE GENOMIC DNA]</scope>
    <source>
        <strain evidence="3 4">CCMP1338</strain>
        <tissue evidence="3">Whole cell</tissue>
    </source>
</reference>
<evidence type="ECO:0000313" key="3">
    <source>
        <dbReference type="EMBL" id="KAJ8901622.1"/>
    </source>
</evidence>
<dbReference type="GO" id="GO:0006629">
    <property type="term" value="P:lipid metabolic process"/>
    <property type="evidence" value="ECO:0007669"/>
    <property type="project" value="InterPro"/>
</dbReference>
<name>A0AAV8UJV9_9RHOD</name>
<dbReference type="EMBL" id="JAMWBK010000010">
    <property type="protein sequence ID" value="KAJ8901622.1"/>
    <property type="molecule type" value="Genomic_DNA"/>
</dbReference>
<accession>A0AAV8UJV9</accession>
<dbReference type="SUPFAM" id="SSF53474">
    <property type="entry name" value="alpha/beta-Hydrolases"/>
    <property type="match status" value="1"/>
</dbReference>
<dbReference type="Pfam" id="PF01764">
    <property type="entry name" value="Lipase_3"/>
    <property type="match status" value="1"/>
</dbReference>
<protein>
    <recommendedName>
        <fullName evidence="2">Fungal lipase-type domain-containing protein</fullName>
    </recommendedName>
</protein>
<dbReference type="Gene3D" id="3.40.50.1820">
    <property type="entry name" value="alpha/beta hydrolase"/>
    <property type="match status" value="1"/>
</dbReference>
<feature type="region of interest" description="Disordered" evidence="1">
    <location>
        <begin position="34"/>
        <end position="71"/>
    </location>
</feature>
<keyword evidence="4" id="KW-1185">Reference proteome</keyword>
<proteinExistence type="predicted"/>
<organism evidence="3 4">
    <name type="scientific">Rhodosorus marinus</name>
    <dbReference type="NCBI Taxonomy" id="101924"/>
    <lineage>
        <taxon>Eukaryota</taxon>
        <taxon>Rhodophyta</taxon>
        <taxon>Stylonematophyceae</taxon>
        <taxon>Stylonematales</taxon>
        <taxon>Stylonemataceae</taxon>
        <taxon>Rhodosorus</taxon>
    </lineage>
</organism>
<dbReference type="PANTHER" id="PTHR47759">
    <property type="entry name" value="OS04G0509100 PROTEIN"/>
    <property type="match status" value="1"/>
</dbReference>
<evidence type="ECO:0000259" key="2">
    <source>
        <dbReference type="Pfam" id="PF01764"/>
    </source>
</evidence>
<evidence type="ECO:0000256" key="1">
    <source>
        <dbReference type="SAM" id="MobiDB-lite"/>
    </source>
</evidence>
<dbReference type="InterPro" id="IPR002921">
    <property type="entry name" value="Fungal_lipase-type"/>
</dbReference>
<dbReference type="CDD" id="cd00519">
    <property type="entry name" value="Lipase_3"/>
    <property type="match status" value="1"/>
</dbReference>
<sequence length="827" mass="91419">MAGFVHGLGTISEGGEVRRRVLVCNRRRGLVTVNGGGDGVESPRLVEQKGGESEDRSEPVENGTEVEEDDAGELAPKGSIFVRLLRTLLPFPFMWRKNWKLEAEKVQKSFDKAFESFYSSTPYSGNLNIALENMNDFLNQNIESSRISVNEFLNSQMELAKKNQEYIEKVVSGQAFEEEQAAANRVDALLSGDEGAADRVTREVKDDFLGSLLSSSIIGSLSQLPTGALTQPHGKSHYSADYSLSGYPVRVYEEDGSWAPEAMLERFLAAEILELLGISDPAVDIETAETSLMETSEFDVKTAISLAGFAFEIYNEPQSSMGMEAVDGSVYHLSSAALVRAVFSGLCMITLKEFESNLGPLVLSPELRITIGFAKRSNPSIDELISLYTEEPSVEVGVELWGSFVVGEASKLAYATFNTDELSQGEPSTIVLELQRTEVAERNQAEAGEGDMRAVTAGTGRVVVEGSYINLRADGEEFDAIEAQEEEEEEEFEGSGNIDEESSVLYAGNQVVENDEKVRRLTSRQWGEFQALVEQRNLGLLRMKRLILGKNIATDCEWGIWRRGQTLVLAFRGTEQSSWKDLLTDSMMFLFPFEPGSKSIEVDISKSNPWMRKANKWATEEPAVHYGFLRSYQSVRDSILETISFLTNNGSSKYHLFVTGHSLGGALATLAATDMAVLYPDLRLTMYNYGSPKVGNHAFVSLYNRLVRDSARLVNASDIVARMPRQDWNFGHVNRCAVVNAKGVLWIDDGTPTTRNELSTVALERALELRMNQLDGVLKNVPKGLEDHMEDSYFHSLVNVQLALANEEVLDKIEAGQESGPSSKELG</sequence>
<feature type="domain" description="Fungal lipase-type" evidence="2">
    <location>
        <begin position="568"/>
        <end position="726"/>
    </location>
</feature>
<feature type="compositionally biased region" description="Basic and acidic residues" evidence="1">
    <location>
        <begin position="44"/>
        <end position="59"/>
    </location>
</feature>
<dbReference type="Proteomes" id="UP001157974">
    <property type="component" value="Unassembled WGS sequence"/>
</dbReference>
<evidence type="ECO:0000313" key="4">
    <source>
        <dbReference type="Proteomes" id="UP001157974"/>
    </source>
</evidence>
<dbReference type="InterPro" id="IPR029058">
    <property type="entry name" value="AB_hydrolase_fold"/>
</dbReference>
<dbReference type="AlphaFoldDB" id="A0AAV8UJV9"/>
<dbReference type="PANTHER" id="PTHR47759:SF2">
    <property type="entry name" value="TRIGLYCERIDE LIPASE"/>
    <property type="match status" value="1"/>
</dbReference>
<gene>
    <name evidence="3" type="ORF">NDN08_003830</name>
</gene>
<comment type="caution">
    <text evidence="3">The sequence shown here is derived from an EMBL/GenBank/DDBJ whole genome shotgun (WGS) entry which is preliminary data.</text>
</comment>